<gene>
    <name evidence="2" type="ORF">SAMN05216559_2319</name>
</gene>
<dbReference type="RefSeq" id="WP_089816682.1">
    <property type="nucleotide sequence ID" value="NZ_FOZK01000002.1"/>
</dbReference>
<feature type="region of interest" description="Disordered" evidence="1">
    <location>
        <begin position="110"/>
        <end position="131"/>
    </location>
</feature>
<organism evidence="2 3">
    <name type="scientific">Halomicrobium zhouii</name>
    <dbReference type="NCBI Taxonomy" id="767519"/>
    <lineage>
        <taxon>Archaea</taxon>
        <taxon>Methanobacteriati</taxon>
        <taxon>Methanobacteriota</taxon>
        <taxon>Stenosarchaea group</taxon>
        <taxon>Halobacteria</taxon>
        <taxon>Halobacteriales</taxon>
        <taxon>Haloarculaceae</taxon>
        <taxon>Halomicrobium</taxon>
    </lineage>
</organism>
<dbReference type="AlphaFoldDB" id="A0A1I6L9M5"/>
<evidence type="ECO:0000313" key="3">
    <source>
        <dbReference type="Proteomes" id="UP000199062"/>
    </source>
</evidence>
<proteinExistence type="predicted"/>
<dbReference type="EMBL" id="FOZK01000002">
    <property type="protein sequence ID" value="SFS00159.1"/>
    <property type="molecule type" value="Genomic_DNA"/>
</dbReference>
<sequence>MALADEIRRDIHGEPIYLTCDLKHETYVPVDPAGSILMDVIRVDNMPNFAQMSDPPDGWVTDVLRCGAHAVEEIPFPTDGYDEALVWVETVDDAPPGFRSAIDASDLDVVDHSPSSHGAEPPLVDGQSSARAAAQGDYGFPRIGRQRSLLPAYRYVEKDFLVEGIERQIAQARRVRDGEETT</sequence>
<evidence type="ECO:0000313" key="2">
    <source>
        <dbReference type="EMBL" id="SFS00159.1"/>
    </source>
</evidence>
<reference evidence="2 3" key="1">
    <citation type="submission" date="2016-10" db="EMBL/GenBank/DDBJ databases">
        <authorList>
            <person name="de Groot N.N."/>
        </authorList>
    </citation>
    <scope>NUCLEOTIDE SEQUENCE [LARGE SCALE GENOMIC DNA]</scope>
    <source>
        <strain evidence="2 3">CGMCC 1.10457</strain>
    </source>
</reference>
<keyword evidence="3" id="KW-1185">Reference proteome</keyword>
<accession>A0A1I6L9M5</accession>
<dbReference type="Proteomes" id="UP000199062">
    <property type="component" value="Unassembled WGS sequence"/>
</dbReference>
<name>A0A1I6L9M5_9EURY</name>
<protein>
    <submittedName>
        <fullName evidence="2">Uncharacterized protein</fullName>
    </submittedName>
</protein>
<evidence type="ECO:0000256" key="1">
    <source>
        <dbReference type="SAM" id="MobiDB-lite"/>
    </source>
</evidence>